<comment type="caution">
    <text evidence="1">The sequence shown here is derived from an EMBL/GenBank/DDBJ whole genome shotgun (WGS) entry which is preliminary data.</text>
</comment>
<organism evidence="1 2">
    <name type="scientific">Candidatus Daviesbacteria bacterium RIFCSPLOWO2_02_FULL_36_7</name>
    <dbReference type="NCBI Taxonomy" id="1797792"/>
    <lineage>
        <taxon>Bacteria</taxon>
        <taxon>Candidatus Daviesiibacteriota</taxon>
    </lineage>
</organism>
<sequence>MVWYNTYRMKIDSGSLEGFEWDKGNLEHIKKHNVDFRECEDVFLNRPLIVFVDEEHSTTEKRYKIFGVTTDGRKLALAITIRNNKIRVMMARNRNKKEIMRLGGERKRI</sequence>
<protein>
    <recommendedName>
        <fullName evidence="3">Toxin</fullName>
    </recommendedName>
</protein>
<evidence type="ECO:0000313" key="2">
    <source>
        <dbReference type="Proteomes" id="UP000178859"/>
    </source>
</evidence>
<dbReference type="AlphaFoldDB" id="A0A1F5MI38"/>
<reference evidence="1 2" key="1">
    <citation type="journal article" date="2016" name="Nat. Commun.">
        <title>Thousands of microbial genomes shed light on interconnected biogeochemical processes in an aquifer system.</title>
        <authorList>
            <person name="Anantharaman K."/>
            <person name="Brown C.T."/>
            <person name="Hug L.A."/>
            <person name="Sharon I."/>
            <person name="Castelle C.J."/>
            <person name="Probst A.J."/>
            <person name="Thomas B.C."/>
            <person name="Singh A."/>
            <person name="Wilkins M.J."/>
            <person name="Karaoz U."/>
            <person name="Brodie E.L."/>
            <person name="Williams K.H."/>
            <person name="Hubbard S.S."/>
            <person name="Banfield J.F."/>
        </authorList>
    </citation>
    <scope>NUCLEOTIDE SEQUENCE [LARGE SCALE GENOMIC DNA]</scope>
</reference>
<name>A0A1F5MI38_9BACT</name>
<accession>A0A1F5MI38</accession>
<evidence type="ECO:0000313" key="1">
    <source>
        <dbReference type="EMBL" id="OGE65024.1"/>
    </source>
</evidence>
<dbReference type="Proteomes" id="UP000178859">
    <property type="component" value="Unassembled WGS sequence"/>
</dbReference>
<proteinExistence type="predicted"/>
<dbReference type="Pfam" id="PF04365">
    <property type="entry name" value="BrnT_toxin"/>
    <property type="match status" value="1"/>
</dbReference>
<gene>
    <name evidence="1" type="ORF">A3I48_03945</name>
</gene>
<evidence type="ECO:0008006" key="3">
    <source>
        <dbReference type="Google" id="ProtNLM"/>
    </source>
</evidence>
<dbReference type="Gene3D" id="3.10.450.530">
    <property type="entry name" value="Ribonuclease toxin, BrnT, of type II toxin-antitoxin system"/>
    <property type="match status" value="1"/>
</dbReference>
<dbReference type="EMBL" id="MFDT01000008">
    <property type="protein sequence ID" value="OGE65024.1"/>
    <property type="molecule type" value="Genomic_DNA"/>
</dbReference>
<dbReference type="InterPro" id="IPR038573">
    <property type="entry name" value="BrnT_sf"/>
</dbReference>
<dbReference type="InterPro" id="IPR007460">
    <property type="entry name" value="BrnT_toxin"/>
</dbReference>